<evidence type="ECO:0000313" key="3">
    <source>
        <dbReference type="Proteomes" id="UP000672934"/>
    </source>
</evidence>
<sequence length="295" mass="32707">MSTHTYTWPQGARTVVLLSVNFDAESFDLREAAPERMFGRYSYGRYGVRAGFPRLVELLGRHGVPATFFVPGADARRHPGLIRELASHGHEIAARGIDLENFATLGDREIEVLKTSRDMLADIAGKAPQGFRAPGGELSSKTLHHLADLGFIYDASFQDADYPYVYGLGVGKQLVELPSSFALDDAPIYSARHTHARLQAIWREEMHAMYAEATLIPITISLRGDFGSTRAARIAVLDTLLTELRQLGEVRFMTCQQLAEHTLSLNLTPEPDPYLAHAETLSRTVYRGDLAIKPL</sequence>
<dbReference type="PANTHER" id="PTHR47561:SF1">
    <property type="entry name" value="POLYSACCHARIDE DEACETYLASE FAMILY PROTEIN (AFU_ORTHOLOGUE AFUA_6G05030)"/>
    <property type="match status" value="1"/>
</dbReference>
<dbReference type="AlphaFoldDB" id="A0A916IW23"/>
<dbReference type="RefSeq" id="WP_211949291.1">
    <property type="nucleotide sequence ID" value="NZ_CAJPUY010000017.1"/>
</dbReference>
<dbReference type="GO" id="GO:0005975">
    <property type="term" value="P:carbohydrate metabolic process"/>
    <property type="evidence" value="ECO:0007669"/>
    <property type="project" value="InterPro"/>
</dbReference>
<proteinExistence type="predicted"/>
<gene>
    <name evidence="2" type="ORF">LMG31506_04392</name>
</gene>
<accession>A0A916IW23</accession>
<organism evidence="2 3">
    <name type="scientific">Cupriavidus yeoncheonensis</name>
    <dbReference type="NCBI Taxonomy" id="1462994"/>
    <lineage>
        <taxon>Bacteria</taxon>
        <taxon>Pseudomonadati</taxon>
        <taxon>Pseudomonadota</taxon>
        <taxon>Betaproteobacteria</taxon>
        <taxon>Burkholderiales</taxon>
        <taxon>Burkholderiaceae</taxon>
        <taxon>Cupriavidus</taxon>
    </lineage>
</organism>
<keyword evidence="3" id="KW-1185">Reference proteome</keyword>
<dbReference type="PANTHER" id="PTHR47561">
    <property type="entry name" value="POLYSACCHARIDE DEACETYLASE FAMILY PROTEIN (AFU_ORTHOLOGUE AFUA_6G05030)"/>
    <property type="match status" value="1"/>
</dbReference>
<dbReference type="InterPro" id="IPR011330">
    <property type="entry name" value="Glyco_hydro/deAcase_b/a-brl"/>
</dbReference>
<feature type="domain" description="NodB homology" evidence="1">
    <location>
        <begin position="36"/>
        <end position="295"/>
    </location>
</feature>
<reference evidence="2" key="1">
    <citation type="submission" date="2021-03" db="EMBL/GenBank/DDBJ databases">
        <authorList>
            <person name="Peeters C."/>
        </authorList>
    </citation>
    <scope>NUCLEOTIDE SEQUENCE</scope>
    <source>
        <strain evidence="2">LMG 31506</strain>
    </source>
</reference>
<comment type="caution">
    <text evidence="2">The sequence shown here is derived from an EMBL/GenBank/DDBJ whole genome shotgun (WGS) entry which is preliminary data.</text>
</comment>
<name>A0A916IW23_9BURK</name>
<evidence type="ECO:0000259" key="1">
    <source>
        <dbReference type="PROSITE" id="PS51677"/>
    </source>
</evidence>
<protein>
    <recommendedName>
        <fullName evidence="1">NodB homology domain-containing protein</fullName>
    </recommendedName>
</protein>
<dbReference type="PROSITE" id="PS51677">
    <property type="entry name" value="NODB"/>
    <property type="match status" value="1"/>
</dbReference>
<dbReference type="GO" id="GO:0016810">
    <property type="term" value="F:hydrolase activity, acting on carbon-nitrogen (but not peptide) bonds"/>
    <property type="evidence" value="ECO:0007669"/>
    <property type="project" value="InterPro"/>
</dbReference>
<dbReference type="Proteomes" id="UP000672934">
    <property type="component" value="Unassembled WGS sequence"/>
</dbReference>
<dbReference type="SUPFAM" id="SSF88713">
    <property type="entry name" value="Glycoside hydrolase/deacetylase"/>
    <property type="match status" value="1"/>
</dbReference>
<dbReference type="Pfam" id="PF01522">
    <property type="entry name" value="Polysacc_deac_1"/>
    <property type="match status" value="1"/>
</dbReference>
<dbReference type="Gene3D" id="3.20.20.370">
    <property type="entry name" value="Glycoside hydrolase/deacetylase"/>
    <property type="match status" value="1"/>
</dbReference>
<evidence type="ECO:0000313" key="2">
    <source>
        <dbReference type="EMBL" id="CAG2151355.1"/>
    </source>
</evidence>
<dbReference type="InterPro" id="IPR002509">
    <property type="entry name" value="NODB_dom"/>
</dbReference>
<dbReference type="EMBL" id="CAJPUY010000017">
    <property type="protein sequence ID" value="CAG2151355.1"/>
    <property type="molecule type" value="Genomic_DNA"/>
</dbReference>